<comment type="caution">
    <text evidence="2">The sequence shown here is derived from an EMBL/GenBank/DDBJ whole genome shotgun (WGS) entry which is preliminary data.</text>
</comment>
<dbReference type="AlphaFoldDB" id="A0A4C1WW81"/>
<proteinExistence type="predicted"/>
<organism evidence="2 3">
    <name type="scientific">Eumeta variegata</name>
    <name type="common">Bagworm moth</name>
    <name type="synonym">Eumeta japonica</name>
    <dbReference type="NCBI Taxonomy" id="151549"/>
    <lineage>
        <taxon>Eukaryota</taxon>
        <taxon>Metazoa</taxon>
        <taxon>Ecdysozoa</taxon>
        <taxon>Arthropoda</taxon>
        <taxon>Hexapoda</taxon>
        <taxon>Insecta</taxon>
        <taxon>Pterygota</taxon>
        <taxon>Neoptera</taxon>
        <taxon>Endopterygota</taxon>
        <taxon>Lepidoptera</taxon>
        <taxon>Glossata</taxon>
        <taxon>Ditrysia</taxon>
        <taxon>Tineoidea</taxon>
        <taxon>Psychidae</taxon>
        <taxon>Oiketicinae</taxon>
        <taxon>Eumeta</taxon>
    </lineage>
</organism>
<gene>
    <name evidence="2" type="ORF">EVAR_90171_1</name>
</gene>
<evidence type="ECO:0000313" key="3">
    <source>
        <dbReference type="Proteomes" id="UP000299102"/>
    </source>
</evidence>
<accession>A0A4C1WW81</accession>
<evidence type="ECO:0000256" key="1">
    <source>
        <dbReference type="SAM" id="MobiDB-lite"/>
    </source>
</evidence>
<name>A0A4C1WW81_EUMVA</name>
<keyword evidence="3" id="KW-1185">Reference proteome</keyword>
<sequence>METVQRMVCLFAPARLHSFPHPLDRERHGIGLGLKGPGGVMTLRAPQKPSIRVDQIHNFEVGRKPAGRCGGPGRQTPPRLYDQSDTGCHEGREYTAVTLVCDERLEVSGLADKARSWPARPTVANDRALDDIL</sequence>
<evidence type="ECO:0000313" key="2">
    <source>
        <dbReference type="EMBL" id="GBP55150.1"/>
    </source>
</evidence>
<feature type="region of interest" description="Disordered" evidence="1">
    <location>
        <begin position="62"/>
        <end position="87"/>
    </location>
</feature>
<dbReference type="Proteomes" id="UP000299102">
    <property type="component" value="Unassembled WGS sequence"/>
</dbReference>
<dbReference type="EMBL" id="BGZK01000662">
    <property type="protein sequence ID" value="GBP55150.1"/>
    <property type="molecule type" value="Genomic_DNA"/>
</dbReference>
<reference evidence="2 3" key="1">
    <citation type="journal article" date="2019" name="Commun. Biol.">
        <title>The bagworm genome reveals a unique fibroin gene that provides high tensile strength.</title>
        <authorList>
            <person name="Kono N."/>
            <person name="Nakamura H."/>
            <person name="Ohtoshi R."/>
            <person name="Tomita M."/>
            <person name="Numata K."/>
            <person name="Arakawa K."/>
        </authorList>
    </citation>
    <scope>NUCLEOTIDE SEQUENCE [LARGE SCALE GENOMIC DNA]</scope>
</reference>
<protein>
    <submittedName>
        <fullName evidence="2">Uncharacterized protein</fullName>
    </submittedName>
</protein>